<feature type="region of interest" description="Disordered" evidence="1">
    <location>
        <begin position="121"/>
        <end position="149"/>
    </location>
</feature>
<sequence>MLCSISTGKSGSKWLDRLRSAKGFPTGNDDDLEHFLTHRDPNLSNSPITKPSDPKSISDSTCSDEKPVQDRSQPPETGEKEWFGIMSNVLAELFNMGDSNQIPKLSGKKSSRKQTNPKICLLSSVRQEDEVPATAPSSGDNSLTEMKDSNGEVKTVNQGKVDCLDAEEEKCNQDLSAYSRSEVTVIDTSCAVWKFEKLLFRKKNVWKVRDKKGKSRSIGRKKRKASECDEQLEARKKMKLSVESFKERNEEESAMPSNEILLAHGLVSLLFSLPSTCPSIMAGEFLVFLDPKLHPSKVSFSSVLFLMHNQIPIYLELEIGSAFLSRTYHALSCDLVGTAEEQSPHNAKKEECKETSDGLSQVPKKRQVILSPFSRLPRKSREGGSPVILVRGSKKTGANLPKITLKDTSRRHKA</sequence>
<dbReference type="EMBL" id="QGNW01000168">
    <property type="protein sequence ID" value="RVW89051.1"/>
    <property type="molecule type" value="Genomic_DNA"/>
</dbReference>
<gene>
    <name evidence="2" type="ORF">CK203_029321</name>
</gene>
<accession>A0A438HX61</accession>
<feature type="region of interest" description="Disordered" evidence="1">
    <location>
        <begin position="373"/>
        <end position="414"/>
    </location>
</feature>
<evidence type="ECO:0000313" key="2">
    <source>
        <dbReference type="EMBL" id="RVW89051.1"/>
    </source>
</evidence>
<reference evidence="2 3" key="1">
    <citation type="journal article" date="2018" name="PLoS Genet.">
        <title>Population sequencing reveals clonal diversity and ancestral inbreeding in the grapevine cultivar Chardonnay.</title>
        <authorList>
            <person name="Roach M.J."/>
            <person name="Johnson D.L."/>
            <person name="Bohlmann J."/>
            <person name="van Vuuren H.J."/>
            <person name="Jones S.J."/>
            <person name="Pretorius I.S."/>
            <person name="Schmidt S.A."/>
            <person name="Borneman A.R."/>
        </authorList>
    </citation>
    <scope>NUCLEOTIDE SEQUENCE [LARGE SCALE GENOMIC DNA]</scope>
    <source>
        <strain evidence="3">cv. Chardonnay</strain>
        <tissue evidence="2">Leaf</tissue>
    </source>
</reference>
<evidence type="ECO:0000313" key="3">
    <source>
        <dbReference type="Proteomes" id="UP000288805"/>
    </source>
</evidence>
<feature type="region of interest" description="Disordered" evidence="1">
    <location>
        <begin position="342"/>
        <end position="361"/>
    </location>
</feature>
<dbReference type="PANTHER" id="PTHR37258">
    <property type="entry name" value="FANTOM PROTEIN"/>
    <property type="match status" value="1"/>
</dbReference>
<feature type="compositionally biased region" description="Polar residues" evidence="1">
    <location>
        <begin position="42"/>
        <end position="61"/>
    </location>
</feature>
<dbReference type="PANTHER" id="PTHR37258:SF1">
    <property type="entry name" value="FANTOM PROTEIN"/>
    <property type="match status" value="1"/>
</dbReference>
<proteinExistence type="predicted"/>
<protein>
    <submittedName>
        <fullName evidence="2">Uncharacterized protein</fullName>
    </submittedName>
</protein>
<evidence type="ECO:0000256" key="1">
    <source>
        <dbReference type="SAM" id="MobiDB-lite"/>
    </source>
</evidence>
<feature type="compositionally biased region" description="Polar residues" evidence="1">
    <location>
        <begin position="135"/>
        <end position="144"/>
    </location>
</feature>
<feature type="region of interest" description="Disordered" evidence="1">
    <location>
        <begin position="20"/>
        <end position="80"/>
    </location>
</feature>
<dbReference type="AlphaFoldDB" id="A0A438HX61"/>
<feature type="compositionally biased region" description="Basic and acidic residues" evidence="1">
    <location>
        <begin position="347"/>
        <end position="356"/>
    </location>
</feature>
<dbReference type="Proteomes" id="UP000288805">
    <property type="component" value="Unassembled WGS sequence"/>
</dbReference>
<name>A0A438HX61_VITVI</name>
<organism evidence="2 3">
    <name type="scientific">Vitis vinifera</name>
    <name type="common">Grape</name>
    <dbReference type="NCBI Taxonomy" id="29760"/>
    <lineage>
        <taxon>Eukaryota</taxon>
        <taxon>Viridiplantae</taxon>
        <taxon>Streptophyta</taxon>
        <taxon>Embryophyta</taxon>
        <taxon>Tracheophyta</taxon>
        <taxon>Spermatophyta</taxon>
        <taxon>Magnoliopsida</taxon>
        <taxon>eudicotyledons</taxon>
        <taxon>Gunneridae</taxon>
        <taxon>Pentapetalae</taxon>
        <taxon>rosids</taxon>
        <taxon>Vitales</taxon>
        <taxon>Vitaceae</taxon>
        <taxon>Viteae</taxon>
        <taxon>Vitis</taxon>
    </lineage>
</organism>
<comment type="caution">
    <text evidence="2">The sequence shown here is derived from an EMBL/GenBank/DDBJ whole genome shotgun (WGS) entry which is preliminary data.</text>
</comment>